<dbReference type="PANTHER" id="PTHR38433">
    <property type="match status" value="1"/>
</dbReference>
<dbReference type="InterPro" id="IPR012440">
    <property type="entry name" value="DUF1641"/>
</dbReference>
<dbReference type="OrthoDB" id="56850at2157"/>
<reference evidence="1 2" key="1">
    <citation type="submission" date="2018-05" db="EMBL/GenBank/DDBJ databases">
        <title>Complete Genome Sequences of Extremely Thermoacidophilic, Metal-Mobilizing Type-Strain Members of the Archaeal Family Sulfolobaceae: Acidianus brierleyi DSM-1651T, Acidianus sulfidivorans DSM-18786T, Metallosphaera hakonensis DSM-7519T, and Metallosphaera prunae DSM-10039T.</title>
        <authorList>
            <person name="Counts J.A."/>
            <person name="Kelly R.M."/>
        </authorList>
    </citation>
    <scope>NUCLEOTIDE SEQUENCE [LARGE SCALE GENOMIC DNA]</scope>
    <source>
        <strain evidence="1 2">JP7</strain>
    </source>
</reference>
<protein>
    <recommendedName>
        <fullName evidence="3">DUF1641 domain-containing protein</fullName>
    </recommendedName>
</protein>
<evidence type="ECO:0008006" key="3">
    <source>
        <dbReference type="Google" id="ProtNLM"/>
    </source>
</evidence>
<dbReference type="Proteomes" id="UP000248410">
    <property type="component" value="Chromosome"/>
</dbReference>
<dbReference type="KEGG" id="asul:DFR86_07835"/>
<keyword evidence="2" id="KW-1185">Reference proteome</keyword>
<dbReference type="Pfam" id="PF07849">
    <property type="entry name" value="DUF1641"/>
    <property type="match status" value="1"/>
</dbReference>
<dbReference type="EMBL" id="CP029288">
    <property type="protein sequence ID" value="AWR97467.1"/>
    <property type="molecule type" value="Genomic_DNA"/>
</dbReference>
<dbReference type="PANTHER" id="PTHR38433:SF1">
    <property type="entry name" value="DUF1641 DOMAIN-CONTAINING PROTEIN"/>
    <property type="match status" value="1"/>
</dbReference>
<dbReference type="AlphaFoldDB" id="A0A2U9IN87"/>
<organism evidence="1 2">
    <name type="scientific">Acidianus sulfidivorans JP7</name>
    <dbReference type="NCBI Taxonomy" id="619593"/>
    <lineage>
        <taxon>Archaea</taxon>
        <taxon>Thermoproteota</taxon>
        <taxon>Thermoprotei</taxon>
        <taxon>Sulfolobales</taxon>
        <taxon>Sulfolobaceae</taxon>
        <taxon>Acidianus</taxon>
    </lineage>
</organism>
<dbReference type="GeneID" id="36837870"/>
<proteinExistence type="predicted"/>
<sequence>MESAKLEKLVSKIDEQKINELEQLIELTPTLNEVLKKVNELKESGALDTLVNSAYLAKTLRDMLNDDAIQNLGEIVSSILEFGRYFSDEKIFDNVVSMLENSDALSYLVEKLETMKNDGTLDTLLTMAYSAKTLKDMLNDDAIQNLGRYFSNMLEIMKEMDDKTILNIKSSMKKLGTVNNVLNKLEELDNNGALDAILNIAYVAKTLKDMLNDEAITHLSSYISQFLESYPKAMEFLNTSLSEVPLKLAKALNSDYVKKTLENPPQLSLGGIIKIMGDPEVQRGMGILFTIIKAIGAEFK</sequence>
<accession>A0A2U9IN87</accession>
<gene>
    <name evidence="1" type="ORF">DFR86_07835</name>
</gene>
<evidence type="ECO:0000313" key="2">
    <source>
        <dbReference type="Proteomes" id="UP000248410"/>
    </source>
</evidence>
<dbReference type="RefSeq" id="WP_110380357.1">
    <property type="nucleotide sequence ID" value="NZ_CP029288.2"/>
</dbReference>
<name>A0A2U9IN87_9CREN</name>
<evidence type="ECO:0000313" key="1">
    <source>
        <dbReference type="EMBL" id="AWR97467.1"/>
    </source>
</evidence>